<dbReference type="GO" id="GO:0016787">
    <property type="term" value="F:hydrolase activity"/>
    <property type="evidence" value="ECO:0007669"/>
    <property type="project" value="UniProtKB-KW"/>
</dbReference>
<reference evidence="5 6" key="1">
    <citation type="submission" date="2016-10" db="EMBL/GenBank/DDBJ databases">
        <authorList>
            <person name="de Groot N.N."/>
        </authorList>
    </citation>
    <scope>NUCLEOTIDE SEQUENCE [LARGE SCALE GENOMIC DNA]</scope>
    <source>
        <strain evidence="5 6">DSM 15345</strain>
    </source>
</reference>
<dbReference type="Pfam" id="PF01734">
    <property type="entry name" value="Patatin"/>
    <property type="match status" value="1"/>
</dbReference>
<dbReference type="InterPro" id="IPR050301">
    <property type="entry name" value="NTE"/>
</dbReference>
<dbReference type="PANTHER" id="PTHR14226">
    <property type="entry name" value="NEUROPATHY TARGET ESTERASE/SWISS CHEESE D.MELANOGASTER"/>
    <property type="match status" value="1"/>
</dbReference>
<sequence>TSGVSACSSTPAITLDSRRESLRQPPLRNIAVLDKLLEEDRLWIEAISGTSAGAMNAVVLADGMHRGGAEGARQALRDFWKAVSDSARMSPLRSAPMARMTGDWSLAKSPIYAMFDFVNRILSPYERNPLNINPLRDVLARSLDFDRLRTAREVDLFITATHVRTGRARVFRRHELSADVLMASACLPLLHQAVMIDGEPYWDGGYSGNPVLFPFFESSPADDILIVQLNPIVREDSPSTAPEILNRITEITFNSPLLHELRAIDFVKRMLEAGHLSAENYRRMHIHVISSRKRLRKLDASTKLNVEWPFLNWLFEVGRETAERWLAENFDVIGVHSTVNVREMFDGSGELPIASPSGGA</sequence>
<organism evidence="5 6">
    <name type="scientific">Rubrimonas cliftonensis</name>
    <dbReference type="NCBI Taxonomy" id="89524"/>
    <lineage>
        <taxon>Bacteria</taxon>
        <taxon>Pseudomonadati</taxon>
        <taxon>Pseudomonadota</taxon>
        <taxon>Alphaproteobacteria</taxon>
        <taxon>Rhodobacterales</taxon>
        <taxon>Paracoccaceae</taxon>
        <taxon>Rubrimonas</taxon>
    </lineage>
</organism>
<evidence type="ECO:0000256" key="2">
    <source>
        <dbReference type="ARBA" id="ARBA00022963"/>
    </source>
</evidence>
<protein>
    <submittedName>
        <fullName evidence="5">NTE family protein</fullName>
    </submittedName>
</protein>
<gene>
    <name evidence="5" type="ORF">SAMN05444370_1291</name>
</gene>
<accession>A0A1H4FUT2</accession>
<dbReference type="OrthoDB" id="9807112at2"/>
<dbReference type="AlphaFoldDB" id="A0A1H4FUT2"/>
<keyword evidence="6" id="KW-1185">Reference proteome</keyword>
<keyword evidence="2" id="KW-0442">Lipid degradation</keyword>
<dbReference type="PANTHER" id="PTHR14226:SF78">
    <property type="entry name" value="SLR0060 PROTEIN"/>
    <property type="match status" value="1"/>
</dbReference>
<dbReference type="SUPFAM" id="SSF52151">
    <property type="entry name" value="FabD/lysophospholipase-like"/>
    <property type="match status" value="1"/>
</dbReference>
<feature type="domain" description="PNPLA" evidence="4">
    <location>
        <begin position="37"/>
        <end position="211"/>
    </location>
</feature>
<dbReference type="STRING" id="89524.SAMN05444370_1291"/>
<proteinExistence type="predicted"/>
<keyword evidence="1" id="KW-0378">Hydrolase</keyword>
<dbReference type="EMBL" id="FNQM01000029">
    <property type="protein sequence ID" value="SEB00857.1"/>
    <property type="molecule type" value="Genomic_DNA"/>
</dbReference>
<dbReference type="GO" id="GO:0016042">
    <property type="term" value="P:lipid catabolic process"/>
    <property type="evidence" value="ECO:0007669"/>
    <property type="project" value="UniProtKB-KW"/>
</dbReference>
<evidence type="ECO:0000256" key="3">
    <source>
        <dbReference type="ARBA" id="ARBA00023098"/>
    </source>
</evidence>
<dbReference type="InterPro" id="IPR002641">
    <property type="entry name" value="PNPLA_dom"/>
</dbReference>
<evidence type="ECO:0000256" key="1">
    <source>
        <dbReference type="ARBA" id="ARBA00022801"/>
    </source>
</evidence>
<dbReference type="InterPro" id="IPR016035">
    <property type="entry name" value="Acyl_Trfase/lysoPLipase"/>
</dbReference>
<evidence type="ECO:0000313" key="6">
    <source>
        <dbReference type="Proteomes" id="UP000198703"/>
    </source>
</evidence>
<dbReference type="Proteomes" id="UP000198703">
    <property type="component" value="Unassembled WGS sequence"/>
</dbReference>
<name>A0A1H4FUT2_9RHOB</name>
<keyword evidence="3" id="KW-0443">Lipid metabolism</keyword>
<evidence type="ECO:0000259" key="4">
    <source>
        <dbReference type="Pfam" id="PF01734"/>
    </source>
</evidence>
<dbReference type="Gene3D" id="3.40.1090.10">
    <property type="entry name" value="Cytosolic phospholipase A2 catalytic domain"/>
    <property type="match status" value="1"/>
</dbReference>
<feature type="non-terminal residue" evidence="5">
    <location>
        <position position="1"/>
    </location>
</feature>
<evidence type="ECO:0000313" key="5">
    <source>
        <dbReference type="EMBL" id="SEB00857.1"/>
    </source>
</evidence>